<keyword evidence="2" id="KW-0805">Transcription regulation</keyword>
<dbReference type="AlphaFoldDB" id="A0A9D2EMV2"/>
<dbReference type="InterPro" id="IPR036388">
    <property type="entry name" value="WH-like_DNA-bd_sf"/>
</dbReference>
<dbReference type="CDD" id="cd05466">
    <property type="entry name" value="PBP2_LTTR_substrate"/>
    <property type="match status" value="1"/>
</dbReference>
<dbReference type="SUPFAM" id="SSF53850">
    <property type="entry name" value="Periplasmic binding protein-like II"/>
    <property type="match status" value="1"/>
</dbReference>
<evidence type="ECO:0000256" key="4">
    <source>
        <dbReference type="ARBA" id="ARBA00023163"/>
    </source>
</evidence>
<feature type="domain" description="HTH lysR-type" evidence="5">
    <location>
        <begin position="2"/>
        <end position="59"/>
    </location>
</feature>
<dbReference type="PRINTS" id="PR00039">
    <property type="entry name" value="HTHLYSR"/>
</dbReference>
<reference evidence="6" key="2">
    <citation type="submission" date="2021-04" db="EMBL/GenBank/DDBJ databases">
        <authorList>
            <person name="Gilroy R."/>
        </authorList>
    </citation>
    <scope>NUCLEOTIDE SEQUENCE</scope>
    <source>
        <strain evidence="6">CHK179-28034</strain>
    </source>
</reference>
<dbReference type="SUPFAM" id="SSF46785">
    <property type="entry name" value="Winged helix' DNA-binding domain"/>
    <property type="match status" value="1"/>
</dbReference>
<dbReference type="Gene3D" id="3.40.190.10">
    <property type="entry name" value="Periplasmic binding protein-like II"/>
    <property type="match status" value="2"/>
</dbReference>
<protein>
    <submittedName>
        <fullName evidence="6">LysR family transcriptional regulator</fullName>
    </submittedName>
</protein>
<dbReference type="Pfam" id="PF00126">
    <property type="entry name" value="HTH_1"/>
    <property type="match status" value="1"/>
</dbReference>
<keyword evidence="3" id="KW-0238">DNA-binding</keyword>
<name>A0A9D2EMV2_9FIRM</name>
<proteinExistence type="inferred from homology"/>
<evidence type="ECO:0000256" key="1">
    <source>
        <dbReference type="ARBA" id="ARBA00009437"/>
    </source>
</evidence>
<organism evidence="6 7">
    <name type="scientific">Candidatus Anaerobutyricum stercoris</name>
    <dbReference type="NCBI Taxonomy" id="2838457"/>
    <lineage>
        <taxon>Bacteria</taxon>
        <taxon>Bacillati</taxon>
        <taxon>Bacillota</taxon>
        <taxon>Clostridia</taxon>
        <taxon>Lachnospirales</taxon>
        <taxon>Lachnospiraceae</taxon>
        <taxon>Anaerobutyricum</taxon>
    </lineage>
</organism>
<dbReference type="Pfam" id="PF03466">
    <property type="entry name" value="LysR_substrate"/>
    <property type="match status" value="1"/>
</dbReference>
<comment type="caution">
    <text evidence="6">The sequence shown here is derived from an EMBL/GenBank/DDBJ whole genome shotgun (WGS) entry which is preliminary data.</text>
</comment>
<dbReference type="GO" id="GO:0032993">
    <property type="term" value="C:protein-DNA complex"/>
    <property type="evidence" value="ECO:0007669"/>
    <property type="project" value="TreeGrafter"/>
</dbReference>
<dbReference type="InterPro" id="IPR005119">
    <property type="entry name" value="LysR_subst-bd"/>
</dbReference>
<evidence type="ECO:0000259" key="5">
    <source>
        <dbReference type="PROSITE" id="PS50931"/>
    </source>
</evidence>
<dbReference type="FunFam" id="1.10.10.10:FF:000001">
    <property type="entry name" value="LysR family transcriptional regulator"/>
    <property type="match status" value="1"/>
</dbReference>
<dbReference type="Proteomes" id="UP000824049">
    <property type="component" value="Unassembled WGS sequence"/>
</dbReference>
<sequence length="285" mass="32534">MFELHQLEQLITVAECGTLSAAAEKLHLSQPALSRSMQKLEAELQVPLFTRHKNKIELNENAEMAVDYARKILWQSQDMIDHLRAFDLSRRTIRVGSCAPMPLWEILPALSSLYPAMTISSEMKEEEKLLQGVLDGTYQFIFLPFEVKEDGIRCRRYMEEHLFFSLPPAHALSGSKTLRLRDLNGETMLLYSGIGFWKKALEKEMPDTHFLIQTEASALGELVRASALPSFITDLVMEREGEVPNRVNIPISDPEASVTFYLAYPSDLEKIYHKFLEYFLTDSAS</sequence>
<evidence type="ECO:0000256" key="2">
    <source>
        <dbReference type="ARBA" id="ARBA00023015"/>
    </source>
</evidence>
<evidence type="ECO:0000313" key="6">
    <source>
        <dbReference type="EMBL" id="HIZ40246.1"/>
    </source>
</evidence>
<dbReference type="Gene3D" id="1.10.10.10">
    <property type="entry name" value="Winged helix-like DNA-binding domain superfamily/Winged helix DNA-binding domain"/>
    <property type="match status" value="1"/>
</dbReference>
<accession>A0A9D2EMV2</accession>
<gene>
    <name evidence="6" type="ORF">H9968_10095</name>
</gene>
<dbReference type="InterPro" id="IPR000847">
    <property type="entry name" value="LysR_HTH_N"/>
</dbReference>
<dbReference type="PROSITE" id="PS50931">
    <property type="entry name" value="HTH_LYSR"/>
    <property type="match status" value="1"/>
</dbReference>
<comment type="similarity">
    <text evidence="1">Belongs to the LysR transcriptional regulatory family.</text>
</comment>
<keyword evidence="4" id="KW-0804">Transcription</keyword>
<evidence type="ECO:0000256" key="3">
    <source>
        <dbReference type="ARBA" id="ARBA00023125"/>
    </source>
</evidence>
<dbReference type="PANTHER" id="PTHR30346">
    <property type="entry name" value="TRANSCRIPTIONAL DUAL REGULATOR HCAR-RELATED"/>
    <property type="match status" value="1"/>
</dbReference>
<evidence type="ECO:0000313" key="7">
    <source>
        <dbReference type="Proteomes" id="UP000824049"/>
    </source>
</evidence>
<dbReference type="PANTHER" id="PTHR30346:SF28">
    <property type="entry name" value="HTH-TYPE TRANSCRIPTIONAL REGULATOR CYNR"/>
    <property type="match status" value="1"/>
</dbReference>
<dbReference type="InterPro" id="IPR036390">
    <property type="entry name" value="WH_DNA-bd_sf"/>
</dbReference>
<dbReference type="GO" id="GO:0003700">
    <property type="term" value="F:DNA-binding transcription factor activity"/>
    <property type="evidence" value="ECO:0007669"/>
    <property type="project" value="InterPro"/>
</dbReference>
<dbReference type="EMBL" id="DXBR01000091">
    <property type="protein sequence ID" value="HIZ40246.1"/>
    <property type="molecule type" value="Genomic_DNA"/>
</dbReference>
<reference evidence="6" key="1">
    <citation type="journal article" date="2021" name="PeerJ">
        <title>Extensive microbial diversity within the chicken gut microbiome revealed by metagenomics and culture.</title>
        <authorList>
            <person name="Gilroy R."/>
            <person name="Ravi A."/>
            <person name="Getino M."/>
            <person name="Pursley I."/>
            <person name="Horton D.L."/>
            <person name="Alikhan N.F."/>
            <person name="Baker D."/>
            <person name="Gharbi K."/>
            <person name="Hall N."/>
            <person name="Watson M."/>
            <person name="Adriaenssens E.M."/>
            <person name="Foster-Nyarko E."/>
            <person name="Jarju S."/>
            <person name="Secka A."/>
            <person name="Antonio M."/>
            <person name="Oren A."/>
            <person name="Chaudhuri R.R."/>
            <person name="La Ragione R."/>
            <person name="Hildebrand F."/>
            <person name="Pallen M.J."/>
        </authorList>
    </citation>
    <scope>NUCLEOTIDE SEQUENCE</scope>
    <source>
        <strain evidence="6">CHK179-28034</strain>
    </source>
</reference>
<dbReference type="GO" id="GO:0003677">
    <property type="term" value="F:DNA binding"/>
    <property type="evidence" value="ECO:0007669"/>
    <property type="project" value="UniProtKB-KW"/>
</dbReference>